<dbReference type="InterPro" id="IPR003594">
    <property type="entry name" value="HATPase_dom"/>
</dbReference>
<feature type="domain" description="Histidine kinase" evidence="7">
    <location>
        <begin position="369"/>
        <end position="582"/>
    </location>
</feature>
<organism evidence="8 9">
    <name type="scientific">Alkaliphilus metalliredigens (strain QYMF)</name>
    <dbReference type="NCBI Taxonomy" id="293826"/>
    <lineage>
        <taxon>Bacteria</taxon>
        <taxon>Bacillati</taxon>
        <taxon>Bacillota</taxon>
        <taxon>Clostridia</taxon>
        <taxon>Peptostreptococcales</taxon>
        <taxon>Natronincolaceae</taxon>
        <taxon>Alkaliphilus</taxon>
    </lineage>
</organism>
<evidence type="ECO:0000256" key="3">
    <source>
        <dbReference type="ARBA" id="ARBA00022553"/>
    </source>
</evidence>
<dbReference type="GO" id="GO:0000155">
    <property type="term" value="F:phosphorelay sensor kinase activity"/>
    <property type="evidence" value="ECO:0007669"/>
    <property type="project" value="InterPro"/>
</dbReference>
<proteinExistence type="predicted"/>
<dbReference type="EMBL" id="CP000724">
    <property type="protein sequence ID" value="ABR49366.1"/>
    <property type="molecule type" value="Genomic_DNA"/>
</dbReference>
<dbReference type="SUPFAM" id="SSF55874">
    <property type="entry name" value="ATPase domain of HSP90 chaperone/DNA topoisomerase II/histidine kinase"/>
    <property type="match status" value="1"/>
</dbReference>
<evidence type="ECO:0000256" key="1">
    <source>
        <dbReference type="ARBA" id="ARBA00000085"/>
    </source>
</evidence>
<dbReference type="CDD" id="cd00075">
    <property type="entry name" value="HATPase"/>
    <property type="match status" value="1"/>
</dbReference>
<dbReference type="Gene3D" id="3.30.450.20">
    <property type="entry name" value="PAS domain"/>
    <property type="match status" value="1"/>
</dbReference>
<dbReference type="Proteomes" id="UP000001572">
    <property type="component" value="Chromosome"/>
</dbReference>
<keyword evidence="5" id="KW-0902">Two-component regulatory system</keyword>
<keyword evidence="4 8" id="KW-0418">Kinase</keyword>
<dbReference type="EC" id="2.7.13.3" evidence="2"/>
<dbReference type="AlphaFoldDB" id="A6TT48"/>
<keyword evidence="6" id="KW-0472">Membrane</keyword>
<comment type="catalytic activity">
    <reaction evidence="1">
        <text>ATP + protein L-histidine = ADP + protein N-phospho-L-histidine.</text>
        <dbReference type="EC" id="2.7.13.3"/>
    </reaction>
</comment>
<gene>
    <name evidence="8" type="ordered locus">Amet_3228</name>
</gene>
<dbReference type="PANTHER" id="PTHR43065:SF42">
    <property type="entry name" value="TWO-COMPONENT SENSOR PPRA"/>
    <property type="match status" value="1"/>
</dbReference>
<dbReference type="InterPro" id="IPR003661">
    <property type="entry name" value="HisK_dim/P_dom"/>
</dbReference>
<accession>A6TT48</accession>
<dbReference type="HOGENOM" id="CLU_000445_114_21_9"/>
<dbReference type="KEGG" id="amt:Amet_3228"/>
<dbReference type="PROSITE" id="PS50109">
    <property type="entry name" value="HIS_KIN"/>
    <property type="match status" value="1"/>
</dbReference>
<dbReference type="InterPro" id="IPR036890">
    <property type="entry name" value="HATPase_C_sf"/>
</dbReference>
<dbReference type="Gene3D" id="3.30.565.10">
    <property type="entry name" value="Histidine kinase-like ATPase, C-terminal domain"/>
    <property type="match status" value="1"/>
</dbReference>
<dbReference type="PRINTS" id="PR00344">
    <property type="entry name" value="BCTRLSENSOR"/>
</dbReference>
<evidence type="ECO:0000256" key="6">
    <source>
        <dbReference type="SAM" id="Phobius"/>
    </source>
</evidence>
<dbReference type="SMART" id="SM00387">
    <property type="entry name" value="HATPase_c"/>
    <property type="match status" value="1"/>
</dbReference>
<keyword evidence="9" id="KW-1185">Reference proteome</keyword>
<feature type="transmembrane region" description="Helical" evidence="6">
    <location>
        <begin position="20"/>
        <end position="41"/>
    </location>
</feature>
<protein>
    <recommendedName>
        <fullName evidence="2">histidine kinase</fullName>
        <ecNumber evidence="2">2.7.13.3</ecNumber>
    </recommendedName>
</protein>
<evidence type="ECO:0000313" key="9">
    <source>
        <dbReference type="Proteomes" id="UP000001572"/>
    </source>
</evidence>
<dbReference type="SUPFAM" id="SSF47384">
    <property type="entry name" value="Homodimeric domain of signal transducing histidine kinase"/>
    <property type="match status" value="1"/>
</dbReference>
<sequence>MKEKIKQLYREVNSRIVKLVLVAIIVMGTLFGLSLGSYQHYRETVIKSQQENILNLVTTVSAQLEIFFNEKDDYLKEIITETQFKNQFIELTEGKTDNITLVDLLYRTQGKAFTALELIDVTGGIIKVYTDEETYQYRQGQDLQQALMNREDVYFVDSEIEQTINIIHPIKIEGELHGFIRMKLDSKYIYDVYIVDYRLQETGYMSVKDNLGRLLLHPSNESIGGDVVEVRQQQYPNYDWTELESIVKKQMEQETGVGLYHSIWPGDNTRVQKINGYTPSRIGDTFLIINFSIDYDETIVGIEKIRDITIVISIMLILVCIVIIIYIYKVEVNRSNLEIEARYFNQLREKNALLMHQSRFAAMGEMLATIAHQLKQPLNTLKLSLYNIEDYHTLEEDDPAYLQDLVGSTHCSIERMAKTIDDFKFFFKPQDKNVAFNLYEAIQFAIDLNLATINYLEIKTDIQGDKALKIKGESNIFSQVILNLVNNAIDAMKDNKGIREIKIVIHEGEKDVQVTIEDNGGGMPKEIVDRIFQPYVSTKGDQGTGLGLYISKTILKEKFKGDISIINIKNGVKAKITLYKEEKNRV</sequence>
<evidence type="ECO:0000256" key="5">
    <source>
        <dbReference type="ARBA" id="ARBA00023012"/>
    </source>
</evidence>
<dbReference type="InterPro" id="IPR036097">
    <property type="entry name" value="HisK_dim/P_sf"/>
</dbReference>
<dbReference type="STRING" id="293826.Amet_3228"/>
<dbReference type="RefSeq" id="WP_012064331.1">
    <property type="nucleotide sequence ID" value="NC_009633.1"/>
</dbReference>
<dbReference type="PANTHER" id="PTHR43065">
    <property type="entry name" value="SENSOR HISTIDINE KINASE"/>
    <property type="match status" value="1"/>
</dbReference>
<dbReference type="CDD" id="cd00082">
    <property type="entry name" value="HisKA"/>
    <property type="match status" value="1"/>
</dbReference>
<evidence type="ECO:0000256" key="4">
    <source>
        <dbReference type="ARBA" id="ARBA00022777"/>
    </source>
</evidence>
<name>A6TT48_ALKMQ</name>
<evidence type="ECO:0000259" key="7">
    <source>
        <dbReference type="PROSITE" id="PS50109"/>
    </source>
</evidence>
<dbReference type="Gene3D" id="1.10.287.130">
    <property type="match status" value="1"/>
</dbReference>
<evidence type="ECO:0000256" key="2">
    <source>
        <dbReference type="ARBA" id="ARBA00012438"/>
    </source>
</evidence>
<reference evidence="9" key="1">
    <citation type="journal article" date="2016" name="Genome Announc.">
        <title>Complete genome sequence of Alkaliphilus metalliredigens strain QYMF, an alkaliphilic and metal-reducing bacterium isolated from borax-contaminated leachate ponds.</title>
        <authorList>
            <person name="Hwang C."/>
            <person name="Copeland A."/>
            <person name="Lucas S."/>
            <person name="Lapidus A."/>
            <person name="Barry K."/>
            <person name="Detter J.C."/>
            <person name="Glavina Del Rio T."/>
            <person name="Hammon N."/>
            <person name="Israni S."/>
            <person name="Dalin E."/>
            <person name="Tice H."/>
            <person name="Pitluck S."/>
            <person name="Chertkov O."/>
            <person name="Brettin T."/>
            <person name="Bruce D."/>
            <person name="Han C."/>
            <person name="Schmutz J."/>
            <person name="Larimer F."/>
            <person name="Land M.L."/>
            <person name="Hauser L."/>
            <person name="Kyrpides N."/>
            <person name="Mikhailova N."/>
            <person name="Ye Q."/>
            <person name="Zhou J."/>
            <person name="Richardson P."/>
            <person name="Fields M.W."/>
        </authorList>
    </citation>
    <scope>NUCLEOTIDE SEQUENCE [LARGE SCALE GENOMIC DNA]</scope>
    <source>
        <strain evidence="9">QYMF</strain>
    </source>
</reference>
<dbReference type="SMART" id="SM00388">
    <property type="entry name" value="HisKA"/>
    <property type="match status" value="1"/>
</dbReference>
<keyword evidence="6" id="KW-0812">Transmembrane</keyword>
<dbReference type="InterPro" id="IPR005467">
    <property type="entry name" value="His_kinase_dom"/>
</dbReference>
<evidence type="ECO:0000313" key="8">
    <source>
        <dbReference type="EMBL" id="ABR49366.1"/>
    </source>
</evidence>
<dbReference type="Pfam" id="PF02518">
    <property type="entry name" value="HATPase_c"/>
    <property type="match status" value="1"/>
</dbReference>
<feature type="transmembrane region" description="Helical" evidence="6">
    <location>
        <begin position="308"/>
        <end position="328"/>
    </location>
</feature>
<keyword evidence="6" id="KW-1133">Transmembrane helix</keyword>
<keyword evidence="4 8" id="KW-0808">Transferase</keyword>
<dbReference type="OrthoDB" id="9784397at2"/>
<keyword evidence="3" id="KW-0597">Phosphoprotein</keyword>
<dbReference type="Pfam" id="PF00512">
    <property type="entry name" value="HisKA"/>
    <property type="match status" value="1"/>
</dbReference>
<dbReference type="InterPro" id="IPR004358">
    <property type="entry name" value="Sig_transdc_His_kin-like_C"/>
</dbReference>
<dbReference type="eggNOG" id="COG4191">
    <property type="taxonomic scope" value="Bacteria"/>
</dbReference>